<dbReference type="EMBL" id="CABVPU010000006">
    <property type="protein sequence ID" value="VWB47835.1"/>
    <property type="molecule type" value="Genomic_DNA"/>
</dbReference>
<sequence length="56" mass="5833">MQHSLYRILSVTALAWKLAVPAETEAVVNGASITDVGCRIVQTAHGLRGGPCDAIA</sequence>
<name>A0A6P2JTF6_BURL3</name>
<proteinExistence type="predicted"/>
<evidence type="ECO:0000313" key="1">
    <source>
        <dbReference type="EMBL" id="VWB47835.1"/>
    </source>
</evidence>
<accession>A0A6P2JTF6</accession>
<gene>
    <name evidence="1" type="ORF">BLA15945_02207</name>
</gene>
<organism evidence="1 2">
    <name type="scientific">Burkholderia lata (strain ATCC 17760 / DSM 23089 / LMG 22485 / NCIMB 9086 / R18194 / 383)</name>
    <dbReference type="NCBI Taxonomy" id="482957"/>
    <lineage>
        <taxon>Bacteria</taxon>
        <taxon>Pseudomonadati</taxon>
        <taxon>Pseudomonadota</taxon>
        <taxon>Betaproteobacteria</taxon>
        <taxon>Burkholderiales</taxon>
        <taxon>Burkholderiaceae</taxon>
        <taxon>Burkholderia</taxon>
        <taxon>Burkholderia cepacia complex</taxon>
    </lineage>
</organism>
<dbReference type="Proteomes" id="UP000494174">
    <property type="component" value="Unassembled WGS sequence"/>
</dbReference>
<dbReference type="RefSeq" id="WP_174968447.1">
    <property type="nucleotide sequence ID" value="NZ_CABVPU010000006.1"/>
</dbReference>
<evidence type="ECO:0000313" key="2">
    <source>
        <dbReference type="Proteomes" id="UP000494174"/>
    </source>
</evidence>
<protein>
    <submittedName>
        <fullName evidence="1">Uncharacterized protein</fullName>
    </submittedName>
</protein>
<dbReference type="AlphaFoldDB" id="A0A6P2JTF6"/>
<reference evidence="1 2" key="1">
    <citation type="submission" date="2019-09" db="EMBL/GenBank/DDBJ databases">
        <authorList>
            <person name="Depoorter E."/>
        </authorList>
    </citation>
    <scope>NUCLEOTIDE SEQUENCE [LARGE SCALE GENOMIC DNA]</scope>
    <source>
        <strain evidence="1">R-15945</strain>
    </source>
</reference>